<evidence type="ECO:0000256" key="1">
    <source>
        <dbReference type="ARBA" id="ARBA00022737"/>
    </source>
</evidence>
<dbReference type="RefSeq" id="WP_124539692.1">
    <property type="nucleotide sequence ID" value="NZ_QUSW01000002.1"/>
</dbReference>
<dbReference type="Proteomes" id="UP000267464">
    <property type="component" value="Unassembled WGS sequence"/>
</dbReference>
<feature type="domain" description="Teneurin-like YD-shell" evidence="3">
    <location>
        <begin position="737"/>
        <end position="903"/>
    </location>
</feature>
<name>A0A3N7HRC2_9BURK</name>
<organism evidence="4 5">
    <name type="scientific">Piscinibacter terrae</name>
    <dbReference type="NCBI Taxonomy" id="2496871"/>
    <lineage>
        <taxon>Bacteria</taxon>
        <taxon>Pseudomonadati</taxon>
        <taxon>Pseudomonadota</taxon>
        <taxon>Betaproteobacteria</taxon>
        <taxon>Burkholderiales</taxon>
        <taxon>Sphaerotilaceae</taxon>
        <taxon>Piscinibacter</taxon>
    </lineage>
</organism>
<dbReference type="EMBL" id="QUSW01000002">
    <property type="protein sequence ID" value="RQP24790.1"/>
    <property type="molecule type" value="Genomic_DNA"/>
</dbReference>
<dbReference type="InterPro" id="IPR050708">
    <property type="entry name" value="T6SS_VgrG/RHS"/>
</dbReference>
<dbReference type="OrthoDB" id="6904246at2"/>
<dbReference type="InterPro" id="IPR031325">
    <property type="entry name" value="RHS_repeat"/>
</dbReference>
<evidence type="ECO:0000313" key="5">
    <source>
        <dbReference type="Proteomes" id="UP000267464"/>
    </source>
</evidence>
<sequence length="1238" mass="131071">MKSLAASVASIVLAVAGLFLPGALMAQEVIPDFYKDPGLNPNRGYVNQSFNEHVDPFTGALQLHYVDVHVPGNGGFDLSVTRSYNSVTFDETNPLAFDSQAGLGWQIHFGRVLHKAISLPCSSSAFGVDTLSNPVIELPDGSTQLLVLSSSSASLMTTTQRWKVDCAGAGAGIIAYSPDGIRYDMAQQVTVGSGTATRTAWYTTKITDRNGNYANIAYVAAFSPKISSISASDGRLISFTYSGGLVSSISSGATTFNYGYQAVAGQSGAYFLSSVTRPDGTIWQYQYNGQLSSAPGSYALKQVTYPQGGVINYGYGTSSSDYVYFDSVSNAASRSTVVKTKSTSDGGNWSFSYSPGGVGSYDTTTVTSPSGTTTYQHIGPNYASSGSLWSVGLLMRKQIGSLQTETYGWTVQSISSQQYKRPGAWRASRLDSAVYAPVLSGRTIKRDGQDYSATYGSLDGYGNAGTATESGPNGGGRTITRNYYANTAKWIVKQVQDETVSGGGVSITRDFDGNGNLLSMSRDGVATTYSYDGEGNVASATFPRSLAHSYANYKRGIPMTESQPESISITRVVSGEGNVTSQTNGESKTTSYTYDGLNRIKSIGYPVGNSVSVSYTANTKTATRGSLTETTTLDGFGRPTSITMGGVAYTYRYDALGRRVFVSNPGVSQGNTYQFDMLDRVTRVTHPDSQYLAVTYSAGSKSVQDERGYSTTYSYRAYADPDAALLVNIAAAEASANMSISRNAKDLVSGITQGGFTRTYGYNTKGYLTSVVNPETGTTTYGRDDAGNMTSRTVGSSATTSYFYDGQNRLVTVAYPSGTAPVTKTYSKTHKVKSVVTSVASRTYSYDGNDNLIQETLGIDGLSFGTAYAYDGNDQLSSITYPQSGRVVSYSPDVLGRPTQVSGFVTGISYWPSGQVSQISYGNGTTTTYGQNSRLWPSSFATSKSSTGYFNSSYGYDGVGNLMTVTDSLDATFNRSLDYDKLGRLTSASGPWGAGALTYDGLGNLRSQSFGGATLNYSYDGKNRLASVSGSRTASYDYDELGNVVGAGGASHTYDAAPNLVCAKCNDATGKQQYQYDGSNQRVSVLKAGVKSYEVYGFNGNLLVEFTPGTPQRTVEHVYLGNKRMAQVEPTAAAVTPAAGGKLVAIARRNLILTASVAGSSPSGTVSWFEGSNLLGSATLVSGSASITINYATPGTHVIRLEYSGDARNLPASSTETVVVKVAPEDVLGIMNSILDSD</sequence>
<dbReference type="Gene3D" id="2.180.10.10">
    <property type="entry name" value="RHS repeat-associated core"/>
    <property type="match status" value="2"/>
</dbReference>
<reference evidence="4 5" key="2">
    <citation type="submission" date="2018-12" db="EMBL/GenBank/DDBJ databases">
        <title>Rhizobacter gummiphilus sp. nov., a rubber-degrading bacterium isolated from the soil of a botanical garden in Japan.</title>
        <authorList>
            <person name="Shunsuke S.S."/>
        </authorList>
    </citation>
    <scope>NUCLEOTIDE SEQUENCE [LARGE SCALE GENOMIC DNA]</scope>
    <source>
        <strain evidence="4 5">S-16</strain>
    </source>
</reference>
<evidence type="ECO:0000259" key="2">
    <source>
        <dbReference type="Pfam" id="PF16640"/>
    </source>
</evidence>
<dbReference type="InterPro" id="IPR006530">
    <property type="entry name" value="YD"/>
</dbReference>
<reference evidence="4 5" key="1">
    <citation type="submission" date="2018-08" db="EMBL/GenBank/DDBJ databases">
        <authorList>
            <person name="Khan S.A."/>
            <person name="Jeon C.O."/>
            <person name="Chun B.H."/>
            <person name="Jeong S.E."/>
        </authorList>
    </citation>
    <scope>NUCLEOTIDE SEQUENCE [LARGE SCALE GENOMIC DNA]</scope>
    <source>
        <strain evidence="4 5">S-16</strain>
    </source>
</reference>
<feature type="domain" description="Teneurin-like YD-shell" evidence="3">
    <location>
        <begin position="949"/>
        <end position="1083"/>
    </location>
</feature>
<feature type="domain" description="Bacterial Ig-like" evidence="2">
    <location>
        <begin position="1150"/>
        <end position="1221"/>
    </location>
</feature>
<dbReference type="PANTHER" id="PTHR32305">
    <property type="match status" value="1"/>
</dbReference>
<dbReference type="Pfam" id="PF05593">
    <property type="entry name" value="RHS_repeat"/>
    <property type="match status" value="2"/>
</dbReference>
<proteinExistence type="predicted"/>
<evidence type="ECO:0000313" key="4">
    <source>
        <dbReference type="EMBL" id="RQP24790.1"/>
    </source>
</evidence>
<gene>
    <name evidence="4" type="ORF">DZC73_07865</name>
</gene>
<dbReference type="NCBIfam" id="TIGR01643">
    <property type="entry name" value="YD_repeat_2x"/>
    <property type="match status" value="2"/>
</dbReference>
<comment type="caution">
    <text evidence="4">The sequence shown here is derived from an EMBL/GenBank/DDBJ whole genome shotgun (WGS) entry which is preliminary data.</text>
</comment>
<dbReference type="PANTHER" id="PTHR32305:SF15">
    <property type="entry name" value="PROTEIN RHSA-RELATED"/>
    <property type="match status" value="1"/>
</dbReference>
<dbReference type="InterPro" id="IPR032109">
    <property type="entry name" value="Big_3_5"/>
</dbReference>
<dbReference type="AlphaFoldDB" id="A0A3N7HRC2"/>
<dbReference type="InterPro" id="IPR056823">
    <property type="entry name" value="TEN-like_YD-shell"/>
</dbReference>
<dbReference type="Pfam" id="PF25023">
    <property type="entry name" value="TEN_YD-shell"/>
    <property type="match status" value="2"/>
</dbReference>
<accession>A0A3N7HRC2</accession>
<evidence type="ECO:0000259" key="3">
    <source>
        <dbReference type="Pfam" id="PF25023"/>
    </source>
</evidence>
<keyword evidence="1" id="KW-0677">Repeat</keyword>
<keyword evidence="5" id="KW-1185">Reference proteome</keyword>
<dbReference type="Pfam" id="PF16640">
    <property type="entry name" value="Big_3_5"/>
    <property type="match status" value="1"/>
</dbReference>
<protein>
    <submittedName>
        <fullName evidence="4">Uncharacterized protein</fullName>
    </submittedName>
</protein>